<protein>
    <recommendedName>
        <fullName evidence="1">Aminotransferase-like plant mobile domain-containing protein</fullName>
    </recommendedName>
</protein>
<reference evidence="2 3" key="1">
    <citation type="submission" date="2017-09" db="EMBL/GenBank/DDBJ databases">
        <title>WGS assembly of Aquilegia coerulea Goldsmith.</title>
        <authorList>
            <person name="Hodges S."/>
            <person name="Kramer E."/>
            <person name="Nordborg M."/>
            <person name="Tomkins J."/>
            <person name="Borevitz J."/>
            <person name="Derieg N."/>
            <person name="Yan J."/>
            <person name="Mihaltcheva S."/>
            <person name="Hayes R.D."/>
            <person name="Rokhsar D."/>
        </authorList>
    </citation>
    <scope>NUCLEOTIDE SEQUENCE [LARGE SCALE GENOMIC DNA]</scope>
    <source>
        <strain evidence="3">cv. Goldsmith</strain>
    </source>
</reference>
<dbReference type="AlphaFoldDB" id="A0A2G5EXX4"/>
<dbReference type="FunCoup" id="A0A2G5EXX4">
    <property type="interactions" value="15"/>
</dbReference>
<keyword evidence="3" id="KW-1185">Reference proteome</keyword>
<organism evidence="2 3">
    <name type="scientific">Aquilegia coerulea</name>
    <name type="common">Rocky mountain columbine</name>
    <dbReference type="NCBI Taxonomy" id="218851"/>
    <lineage>
        <taxon>Eukaryota</taxon>
        <taxon>Viridiplantae</taxon>
        <taxon>Streptophyta</taxon>
        <taxon>Embryophyta</taxon>
        <taxon>Tracheophyta</taxon>
        <taxon>Spermatophyta</taxon>
        <taxon>Magnoliopsida</taxon>
        <taxon>Ranunculales</taxon>
        <taxon>Ranunculaceae</taxon>
        <taxon>Thalictroideae</taxon>
        <taxon>Aquilegia</taxon>
    </lineage>
</organism>
<feature type="domain" description="Aminotransferase-like plant mobile" evidence="1">
    <location>
        <begin position="98"/>
        <end position="427"/>
    </location>
</feature>
<dbReference type="EMBL" id="KZ305020">
    <property type="protein sequence ID" value="PIA60589.1"/>
    <property type="molecule type" value="Genomic_DNA"/>
</dbReference>
<dbReference type="PANTHER" id="PTHR46033">
    <property type="entry name" value="PROTEIN MAIN-LIKE 2"/>
    <property type="match status" value="1"/>
</dbReference>
<dbReference type="Proteomes" id="UP000230069">
    <property type="component" value="Unassembled WGS sequence"/>
</dbReference>
<dbReference type="STRING" id="218851.A0A2G5EXX4"/>
<dbReference type="GO" id="GO:0010073">
    <property type="term" value="P:meristem maintenance"/>
    <property type="evidence" value="ECO:0007669"/>
    <property type="project" value="InterPro"/>
</dbReference>
<sequence>MSLEVEEEQDLMTIVDEREEKMVSTVRLARFLKPTITSLDEVDKIKIIPPLSKITKPCKFKKYPFDVNFKGWRYQQRNWKQWVDQLKPKYEAVWKETGIFTAIMSSTYVFPINKELVLGLAEFWCPDTNTFVFKWGEATMTLEDMLVIGGFPILGNPITSPLTTELVEIEENLNQVYRELSKTKAKKTDHAGWLNHFKGSDDDLGHAAFLSLWMSRYVFPTPATRPVETINKQMFPVAIHLTQATRVALAPAILASLYRDLRALKEEFASPTTTEDHCITLCVPFHIMHLWAWERFPCLQPTPKSINSVRSTINSPQKFRWRPYSSELENWQRPSYYKEQGEWVFVSPNLNEELFSFSHCLVPCELVGLDCIEQYLPHRVGMQFGMDQDIPLPFTRANANWERAWTTYDKPIRNFRFYIPPCLFKSDSENLESSISPPPGIPCKHWWEPQSSNAEDKMPISDRYKRQQDHVLVNDSVHNRPPKRSKIVYKDKGVGEDSDILIPELEARIDKVEMVVDKLKEKFASRKVKRHGGNTSHR</sequence>
<dbReference type="OrthoDB" id="1572276at2759"/>
<evidence type="ECO:0000313" key="2">
    <source>
        <dbReference type="EMBL" id="PIA60589.1"/>
    </source>
</evidence>
<dbReference type="InParanoid" id="A0A2G5EXX4"/>
<dbReference type="InterPro" id="IPR019557">
    <property type="entry name" value="AminoTfrase-like_pln_mobile"/>
</dbReference>
<evidence type="ECO:0000259" key="1">
    <source>
        <dbReference type="Pfam" id="PF10536"/>
    </source>
</evidence>
<evidence type="ECO:0000313" key="3">
    <source>
        <dbReference type="Proteomes" id="UP000230069"/>
    </source>
</evidence>
<dbReference type="Pfam" id="PF10536">
    <property type="entry name" value="PMD"/>
    <property type="match status" value="1"/>
</dbReference>
<proteinExistence type="predicted"/>
<dbReference type="PANTHER" id="PTHR46033:SF80">
    <property type="entry name" value="PROTEIN MAIN-LIKE 2-LIKE"/>
    <property type="match status" value="1"/>
</dbReference>
<gene>
    <name evidence="2" type="ORF">AQUCO_00300230v1</name>
</gene>
<dbReference type="InterPro" id="IPR044824">
    <property type="entry name" value="MAIN-like"/>
</dbReference>
<accession>A0A2G5EXX4</accession>
<name>A0A2G5EXX4_AQUCA</name>